<dbReference type="PANTHER" id="PTHR43792">
    <property type="entry name" value="GNAT FAMILY, PUTATIVE (AFU_ORTHOLOGUE AFUA_3G00765)-RELATED-RELATED"/>
    <property type="match status" value="1"/>
</dbReference>
<dbReference type="AlphaFoldDB" id="A0A9X3P7J3"/>
<sequence>MEFDDLKTQRLLLHGISADDRDFIFRLFSNIEVNRYLFDAEPVIDLAGADEIVTDYTTRNAGDCHRWVLVRKDDGAPIGTCGFHCWDQAAGSAEIGYDLLPSAQGSGYMAEAVNAMLGYLHGDLGISRVTACIYPENVKSGSLVKRLGFVWGGKTRNEIYLGVTYPHQLYVLDVPGGQDA</sequence>
<protein>
    <submittedName>
        <fullName evidence="2">GNAT family N-acetyltransferase</fullName>
    </submittedName>
</protein>
<reference evidence="2" key="1">
    <citation type="submission" date="2022-12" db="EMBL/GenBank/DDBJ databases">
        <title>Gycomyces niveus sp.nov.,a novel actinomycete isolated from soil in Shouguan.</title>
        <authorList>
            <person name="Yang X."/>
        </authorList>
    </citation>
    <scope>NUCLEOTIDE SEQUENCE</scope>
    <source>
        <strain evidence="2">NEAU-A15</strain>
    </source>
</reference>
<dbReference type="GO" id="GO:0005737">
    <property type="term" value="C:cytoplasm"/>
    <property type="evidence" value="ECO:0007669"/>
    <property type="project" value="TreeGrafter"/>
</dbReference>
<dbReference type="PROSITE" id="PS51186">
    <property type="entry name" value="GNAT"/>
    <property type="match status" value="1"/>
</dbReference>
<dbReference type="PANTHER" id="PTHR43792:SF9">
    <property type="entry name" value="RIBOSOMAL-PROTEIN-ALANINE ACETYLTRANSFERASE"/>
    <property type="match status" value="1"/>
</dbReference>
<dbReference type="CDD" id="cd04301">
    <property type="entry name" value="NAT_SF"/>
    <property type="match status" value="1"/>
</dbReference>
<name>A0A9X3P7J3_9ACTN</name>
<dbReference type="InterPro" id="IPR000182">
    <property type="entry name" value="GNAT_dom"/>
</dbReference>
<dbReference type="SUPFAM" id="SSF55729">
    <property type="entry name" value="Acyl-CoA N-acyltransferases (Nat)"/>
    <property type="match status" value="1"/>
</dbReference>
<dbReference type="InterPro" id="IPR016181">
    <property type="entry name" value="Acyl_CoA_acyltransferase"/>
</dbReference>
<dbReference type="EMBL" id="JAPZVP010000006">
    <property type="protein sequence ID" value="MDA1359722.1"/>
    <property type="molecule type" value="Genomic_DNA"/>
</dbReference>
<dbReference type="RefSeq" id="WP_270109597.1">
    <property type="nucleotide sequence ID" value="NZ_JAPZVP010000006.1"/>
</dbReference>
<evidence type="ECO:0000313" key="4">
    <source>
        <dbReference type="Proteomes" id="UP001146067"/>
    </source>
</evidence>
<organism evidence="2 4">
    <name type="scientific">Glycomyces luteolus</name>
    <dbReference type="NCBI Taxonomy" id="2670330"/>
    <lineage>
        <taxon>Bacteria</taxon>
        <taxon>Bacillati</taxon>
        <taxon>Actinomycetota</taxon>
        <taxon>Actinomycetes</taxon>
        <taxon>Glycomycetales</taxon>
        <taxon>Glycomycetaceae</taxon>
        <taxon>Glycomyces</taxon>
    </lineage>
</organism>
<keyword evidence="4" id="KW-1185">Reference proteome</keyword>
<evidence type="ECO:0000259" key="1">
    <source>
        <dbReference type="PROSITE" id="PS51186"/>
    </source>
</evidence>
<dbReference type="InterPro" id="IPR051531">
    <property type="entry name" value="N-acetyltransferase"/>
</dbReference>
<proteinExistence type="predicted"/>
<dbReference type="GO" id="GO:0008999">
    <property type="term" value="F:protein-N-terminal-alanine acetyltransferase activity"/>
    <property type="evidence" value="ECO:0007669"/>
    <property type="project" value="TreeGrafter"/>
</dbReference>
<dbReference type="Gene3D" id="3.40.630.30">
    <property type="match status" value="1"/>
</dbReference>
<feature type="domain" description="N-acetyltransferase" evidence="1">
    <location>
        <begin position="31"/>
        <end position="175"/>
    </location>
</feature>
<accession>A0A9X3P7J3</accession>
<evidence type="ECO:0000313" key="2">
    <source>
        <dbReference type="EMBL" id="MDA1359722.1"/>
    </source>
</evidence>
<comment type="caution">
    <text evidence="2">The sequence shown here is derived from an EMBL/GenBank/DDBJ whole genome shotgun (WGS) entry which is preliminary data.</text>
</comment>
<gene>
    <name evidence="2" type="ORF">O1R50_08820</name>
    <name evidence="3" type="ORF">O1R50_08845</name>
</gene>
<dbReference type="Proteomes" id="UP001146067">
    <property type="component" value="Unassembled WGS sequence"/>
</dbReference>
<dbReference type="EMBL" id="JAPZVP010000006">
    <property type="protein sequence ID" value="MDA1359727.1"/>
    <property type="molecule type" value="Genomic_DNA"/>
</dbReference>
<evidence type="ECO:0000313" key="3">
    <source>
        <dbReference type="EMBL" id="MDA1359727.1"/>
    </source>
</evidence>
<dbReference type="Pfam" id="PF13302">
    <property type="entry name" value="Acetyltransf_3"/>
    <property type="match status" value="1"/>
</dbReference>